<dbReference type="AlphaFoldDB" id="A0A0F9LAS7"/>
<accession>A0A0F9LAS7</accession>
<protein>
    <submittedName>
        <fullName evidence="1">Uncharacterized protein</fullName>
    </submittedName>
</protein>
<name>A0A0F9LAS7_9ZZZZ</name>
<sequence length="84" mass="9487">MIARGIEESGISTVCVTFRRDIIELVMPPRVLSLRFPPGKPLGNPGDVNMQRSIIESGFELLEREIEHMTVIDLPFRLKKLGIL</sequence>
<comment type="caution">
    <text evidence="1">The sequence shown here is derived from an EMBL/GenBank/DDBJ whole genome shotgun (WGS) entry which is preliminary data.</text>
</comment>
<reference evidence="1" key="1">
    <citation type="journal article" date="2015" name="Nature">
        <title>Complex archaea that bridge the gap between prokaryotes and eukaryotes.</title>
        <authorList>
            <person name="Spang A."/>
            <person name="Saw J.H."/>
            <person name="Jorgensen S.L."/>
            <person name="Zaremba-Niedzwiedzka K."/>
            <person name="Martijn J."/>
            <person name="Lind A.E."/>
            <person name="van Eijk R."/>
            <person name="Schleper C."/>
            <person name="Guy L."/>
            <person name="Ettema T.J."/>
        </authorList>
    </citation>
    <scope>NUCLEOTIDE SEQUENCE</scope>
</reference>
<gene>
    <name evidence="1" type="ORF">LCGC14_1299040</name>
</gene>
<dbReference type="EMBL" id="LAZR01007566">
    <property type="protein sequence ID" value="KKM84446.1"/>
    <property type="molecule type" value="Genomic_DNA"/>
</dbReference>
<organism evidence="1">
    <name type="scientific">marine sediment metagenome</name>
    <dbReference type="NCBI Taxonomy" id="412755"/>
    <lineage>
        <taxon>unclassified sequences</taxon>
        <taxon>metagenomes</taxon>
        <taxon>ecological metagenomes</taxon>
    </lineage>
</organism>
<proteinExistence type="predicted"/>
<evidence type="ECO:0000313" key="1">
    <source>
        <dbReference type="EMBL" id="KKM84446.1"/>
    </source>
</evidence>